<protein>
    <submittedName>
        <fullName evidence="1">Uncharacterized protein</fullName>
    </submittedName>
</protein>
<dbReference type="Proteomes" id="UP000531916">
    <property type="component" value="Unassembled WGS sequence"/>
</dbReference>
<dbReference type="AlphaFoldDB" id="A0A167SQ66"/>
<sequence>MKLCFGVIDQPYDYGDEPGKTTFDVACDLEERYEIFTHFWEMHKDEIIQEAGTELAYQLVNHFKYKAPLPGEHFLEGTGKIFHIFLETEEMAGMTINGNPVPTQAALLGVNSRLKDKYTGERRPSFIDGGLFKGSFIAWIDNNAES</sequence>
<organism evidence="1 4">
    <name type="scientific">Escherichia coli</name>
    <dbReference type="NCBI Taxonomy" id="562"/>
    <lineage>
        <taxon>Bacteria</taxon>
        <taxon>Pseudomonadati</taxon>
        <taxon>Pseudomonadota</taxon>
        <taxon>Gammaproteobacteria</taxon>
        <taxon>Enterobacterales</taxon>
        <taxon>Enterobacteriaceae</taxon>
        <taxon>Escherichia</taxon>
    </lineage>
</organism>
<dbReference type="EMBL" id="AASEPP010000052">
    <property type="protein sequence ID" value="EFC2248595.1"/>
    <property type="molecule type" value="Genomic_DNA"/>
</dbReference>
<reference evidence="1 4" key="2">
    <citation type="submission" date="2019-04" db="EMBL/GenBank/DDBJ databases">
        <authorList>
            <consortium name="NARMS: The National Antimicrobial Resistance Monitoring System"/>
        </authorList>
    </citation>
    <scope>NUCLEOTIDE SEQUENCE [LARGE SCALE GENOMIC DNA]</scope>
    <source>
        <strain evidence="1 4">FSIS11919500</strain>
    </source>
</reference>
<dbReference type="EMBL" id="UFZA01000001">
    <property type="protein sequence ID" value="STE01938.1"/>
    <property type="molecule type" value="Genomic_DNA"/>
</dbReference>
<dbReference type="Proteomes" id="UP000255164">
    <property type="component" value="Unassembled WGS sequence"/>
</dbReference>
<evidence type="ECO:0000313" key="2">
    <source>
        <dbReference type="EMBL" id="STE01938.1"/>
    </source>
</evidence>
<reference evidence="2 3" key="1">
    <citation type="submission" date="2018-06" db="EMBL/GenBank/DDBJ databases">
        <authorList>
            <consortium name="Pathogen Informatics"/>
            <person name="Doyle S."/>
        </authorList>
    </citation>
    <scope>NUCLEOTIDE SEQUENCE [LARGE SCALE GENOMIC DNA]</scope>
    <source>
        <strain evidence="2 3">NCTC10082</strain>
    </source>
</reference>
<evidence type="ECO:0000313" key="4">
    <source>
        <dbReference type="Proteomes" id="UP000531916"/>
    </source>
</evidence>
<gene>
    <name evidence="1" type="ORF">E5H86_22895</name>
    <name evidence="2" type="ORF">NCTC10082_00212</name>
</gene>
<evidence type="ECO:0000313" key="1">
    <source>
        <dbReference type="EMBL" id="EFC2248595.1"/>
    </source>
</evidence>
<accession>A0A167SQ66</accession>
<proteinExistence type="predicted"/>
<dbReference type="RefSeq" id="WP_000762302.1">
    <property type="nucleotide sequence ID" value="NZ_BFGA01000036.1"/>
</dbReference>
<name>A0A167SQ66_ECOLX</name>
<dbReference type="OMA" id="MQTFFDR"/>
<evidence type="ECO:0000313" key="3">
    <source>
        <dbReference type="Proteomes" id="UP000255164"/>
    </source>
</evidence>